<dbReference type="InterPro" id="IPR016152">
    <property type="entry name" value="PTrfase/Anion_transptr"/>
</dbReference>
<dbReference type="InterPro" id="IPR002178">
    <property type="entry name" value="PTS_EIIA_type-2_dom"/>
</dbReference>
<evidence type="ECO:0000313" key="8">
    <source>
        <dbReference type="EMBL" id="RDZ12768.1"/>
    </source>
</evidence>
<dbReference type="Gene3D" id="3.40.930.10">
    <property type="entry name" value="Mannitol-specific EII, Chain A"/>
    <property type="match status" value="1"/>
</dbReference>
<dbReference type="PROSITE" id="PS51094">
    <property type="entry name" value="PTS_EIIA_TYPE_2"/>
    <property type="match status" value="1"/>
</dbReference>
<dbReference type="Proteomes" id="UP000256519">
    <property type="component" value="Unassembled WGS sequence"/>
</dbReference>
<organism evidence="8 9">
    <name type="scientific">Priestia megaterium</name>
    <name type="common">Bacillus megaterium</name>
    <dbReference type="NCBI Taxonomy" id="1404"/>
    <lineage>
        <taxon>Bacteria</taxon>
        <taxon>Bacillati</taxon>
        <taxon>Bacillota</taxon>
        <taxon>Bacilli</taxon>
        <taxon>Bacillales</taxon>
        <taxon>Bacillaceae</taxon>
        <taxon>Priestia</taxon>
    </lineage>
</organism>
<dbReference type="CDD" id="cd00211">
    <property type="entry name" value="PTS_IIA_fru"/>
    <property type="match status" value="1"/>
</dbReference>
<feature type="domain" description="PTS EIIA type-2" evidence="6">
    <location>
        <begin position="5"/>
        <end position="150"/>
    </location>
</feature>
<dbReference type="InterPro" id="IPR051541">
    <property type="entry name" value="PTS_SugarTrans_NitroReg"/>
</dbReference>
<gene>
    <name evidence="8" type="ORF">C3744_17310</name>
    <name evidence="7" type="ORF">PVE99_03505</name>
</gene>
<keyword evidence="2" id="KW-0597">Phosphoprotein</keyword>
<dbReference type="SUPFAM" id="SSF55804">
    <property type="entry name" value="Phoshotransferase/anion transport protein"/>
    <property type="match status" value="1"/>
</dbReference>
<dbReference type="PANTHER" id="PTHR47738">
    <property type="entry name" value="PTS SYSTEM FRUCTOSE-LIKE EIIA COMPONENT-RELATED"/>
    <property type="match status" value="1"/>
</dbReference>
<dbReference type="NCBIfam" id="TIGR00848">
    <property type="entry name" value="fruA"/>
    <property type="match status" value="1"/>
</dbReference>
<evidence type="ECO:0000259" key="6">
    <source>
        <dbReference type="PROSITE" id="PS51094"/>
    </source>
</evidence>
<keyword evidence="3 7" id="KW-0762">Sugar transport</keyword>
<dbReference type="RefSeq" id="WP_098547804.1">
    <property type="nucleotide sequence ID" value="NZ_CP187636.1"/>
</dbReference>
<dbReference type="AlphaFoldDB" id="A0A2C0NFG6"/>
<reference evidence="7 10" key="2">
    <citation type="submission" date="2023-02" db="EMBL/GenBank/DDBJ databases">
        <authorList>
            <person name="Olszewska D."/>
        </authorList>
    </citation>
    <scope>NUCLEOTIDE SEQUENCE [LARGE SCALE GENOMIC DNA]</scope>
    <source>
        <strain evidence="7 10">FDU301</strain>
    </source>
</reference>
<evidence type="ECO:0000313" key="10">
    <source>
        <dbReference type="Proteomes" id="UP001213771"/>
    </source>
</evidence>
<protein>
    <submittedName>
        <fullName evidence="8">PTS fructose transporter subunit IIA</fullName>
    </submittedName>
    <submittedName>
        <fullName evidence="7">PTS sugar transporter subunit IIA</fullName>
    </submittedName>
</protein>
<dbReference type="GO" id="GO:0008982">
    <property type="term" value="F:protein-N(PI)-phosphohistidine-sugar phosphotransferase activity"/>
    <property type="evidence" value="ECO:0007669"/>
    <property type="project" value="InterPro"/>
</dbReference>
<evidence type="ECO:0000256" key="2">
    <source>
        <dbReference type="ARBA" id="ARBA00022553"/>
    </source>
</evidence>
<reference evidence="8" key="1">
    <citation type="journal article" date="2018" name="Appl. Environ. Microbiol.">
        <title>Antimicrobial susceptibility testing and tentative epidemiological cut-off values of five Bacillus species relevant for use as animal feed additives or for plant protection.</title>
        <authorList>
            <person name="Agerso Y."/>
            <person name="Stuer-Lauridsen B."/>
            <person name="Bjerre K."/>
            <person name="Jensen M.G."/>
            <person name="Johansen E."/>
            <person name="Bennedsen M."/>
            <person name="Brockmann E."/>
            <person name="Nielsen B."/>
        </authorList>
    </citation>
    <scope>NUCLEOTIDE SEQUENCE [LARGE SCALE GENOMIC DNA]</scope>
    <source>
        <strain evidence="8">CHCC20162</strain>
    </source>
</reference>
<dbReference type="GO" id="GO:0016020">
    <property type="term" value="C:membrane"/>
    <property type="evidence" value="ECO:0007669"/>
    <property type="project" value="InterPro"/>
</dbReference>
<keyword evidence="5" id="KW-0598">Phosphotransferase system</keyword>
<dbReference type="EMBL" id="PQWM01000017">
    <property type="protein sequence ID" value="RDZ12768.1"/>
    <property type="molecule type" value="Genomic_DNA"/>
</dbReference>
<evidence type="ECO:0000313" key="7">
    <source>
        <dbReference type="EMBL" id="MDD9781472.1"/>
    </source>
</evidence>
<name>A0A2C0NFG6_PRIMG</name>
<evidence type="ECO:0000256" key="5">
    <source>
        <dbReference type="ARBA" id="ARBA00022683"/>
    </source>
</evidence>
<dbReference type="InterPro" id="IPR004715">
    <property type="entry name" value="PTS_IIA_fruc"/>
</dbReference>
<accession>A0A2C0NFG6</accession>
<keyword evidence="4" id="KW-0808">Transferase</keyword>
<dbReference type="PANTHER" id="PTHR47738:SF2">
    <property type="entry name" value="PTS SYSTEM FRUCTOSE-LIKE EIIA COMPONENT"/>
    <property type="match status" value="1"/>
</dbReference>
<dbReference type="EMBL" id="JARAOX010000123">
    <property type="protein sequence ID" value="MDD9781472.1"/>
    <property type="molecule type" value="Genomic_DNA"/>
</dbReference>
<dbReference type="Pfam" id="PF00359">
    <property type="entry name" value="PTS_EIIA_2"/>
    <property type="match status" value="1"/>
</dbReference>
<evidence type="ECO:0000256" key="1">
    <source>
        <dbReference type="ARBA" id="ARBA00022448"/>
    </source>
</evidence>
<keyword evidence="1" id="KW-0813">Transport</keyword>
<comment type="caution">
    <text evidence="8">The sequence shown here is derived from an EMBL/GenBank/DDBJ whole genome shotgun (WGS) entry which is preliminary data.</text>
</comment>
<proteinExistence type="predicted"/>
<dbReference type="GO" id="GO:0009401">
    <property type="term" value="P:phosphoenolpyruvate-dependent sugar phosphotransferase system"/>
    <property type="evidence" value="ECO:0007669"/>
    <property type="project" value="UniProtKB-KW"/>
</dbReference>
<evidence type="ECO:0000256" key="4">
    <source>
        <dbReference type="ARBA" id="ARBA00022679"/>
    </source>
</evidence>
<dbReference type="Proteomes" id="UP001213771">
    <property type="component" value="Unassembled WGS sequence"/>
</dbReference>
<evidence type="ECO:0000313" key="9">
    <source>
        <dbReference type="Proteomes" id="UP000256519"/>
    </source>
</evidence>
<sequence length="153" mass="17081">MDIIKIINENRIDLHLKAKTKDEALWELAQLLENDGALASKEEFIKDVYLREEAGPTGLENHIAIPHGKSAAVLKTSLAIGRTKNEIDWETLDGKPVHCIILFAVRLVDQTTTHVKLLSQVASALADEDTVNFLLTEKDPTKIINLFDQRQSA</sequence>
<evidence type="ECO:0000256" key="3">
    <source>
        <dbReference type="ARBA" id="ARBA00022597"/>
    </source>
</evidence>